<dbReference type="KEGG" id="peu:105133056"/>
<keyword evidence="11" id="KW-1185">Reference proteome</keyword>
<dbReference type="InterPro" id="IPR000490">
    <property type="entry name" value="Glyco_hydro_17"/>
</dbReference>
<evidence type="ECO:0000256" key="9">
    <source>
        <dbReference type="RuleBase" id="RU004335"/>
    </source>
</evidence>
<dbReference type="SUPFAM" id="SSF51445">
    <property type="entry name" value="(Trans)glycosidases"/>
    <property type="match status" value="1"/>
</dbReference>
<sequence length="384" mass="42650">MATCLVLSRLLFSLLVIWGSAVQIHGVELGINYGQTANDLPSPTLAAVLLQSLNVHRVKLFDADLNVLIAFSNSDIELTIGLGNEDIQKMTVPTEAENWIQQNVQPHIPQTKITCIAVGNEVFSSNDAQLMFNLLPAMKMIHNTLVNLGLDKQVMITTPHSFNILENSYPPSCGTFREDLAEYIKPLLRFLSQIKTPFFINTYPFFAYKANPTQISLDYVLFQPNKGMKDPNTNLLYDNMLYAQVDAVYSAMKAMGHTDIEVKNSETGWPSKGDPDEVGSTPENARLYHSNLLKRIQEKQGTPARPSVPIEAYVSALFNEDLKTGPTSERNYGLFYPDCSPVYNIGLQDHFPTNGVVYSSASSNKNALSVFCLLIFVMVSLILA</sequence>
<feature type="signal peptide" evidence="10">
    <location>
        <begin position="1"/>
        <end position="21"/>
    </location>
</feature>
<comment type="catalytic activity">
    <reaction evidence="1">
        <text>Hydrolysis of (1-&gt;3)-beta-D-glucosidic linkages in (1-&gt;3)-beta-D-glucans.</text>
        <dbReference type="EC" id="3.2.1.39"/>
    </reaction>
</comment>
<dbReference type="Pfam" id="PF00332">
    <property type="entry name" value="Glyco_hydro_17"/>
    <property type="match status" value="1"/>
</dbReference>
<dbReference type="Gene3D" id="3.20.20.80">
    <property type="entry name" value="Glycosidases"/>
    <property type="match status" value="1"/>
</dbReference>
<organism evidence="11 12">
    <name type="scientific">Populus euphratica</name>
    <name type="common">Euphrates poplar</name>
    <dbReference type="NCBI Taxonomy" id="75702"/>
    <lineage>
        <taxon>Eukaryota</taxon>
        <taxon>Viridiplantae</taxon>
        <taxon>Streptophyta</taxon>
        <taxon>Embryophyta</taxon>
        <taxon>Tracheophyta</taxon>
        <taxon>Spermatophyta</taxon>
        <taxon>Magnoliopsida</taxon>
        <taxon>eudicotyledons</taxon>
        <taxon>Gunneridae</taxon>
        <taxon>Pentapetalae</taxon>
        <taxon>rosids</taxon>
        <taxon>fabids</taxon>
        <taxon>Malpighiales</taxon>
        <taxon>Salicaceae</taxon>
        <taxon>Saliceae</taxon>
        <taxon>Populus</taxon>
    </lineage>
</organism>
<evidence type="ECO:0000256" key="4">
    <source>
        <dbReference type="ARBA" id="ARBA00022729"/>
    </source>
</evidence>
<keyword evidence="4 10" id="KW-0732">Signal</keyword>
<dbReference type="EC" id="3.2.1.39" evidence="3"/>
<keyword evidence="6" id="KW-0326">Glycosidase</keyword>
<dbReference type="InterPro" id="IPR044965">
    <property type="entry name" value="Glyco_hydro_17_plant"/>
</dbReference>
<evidence type="ECO:0000256" key="7">
    <source>
        <dbReference type="ARBA" id="ARBA00033335"/>
    </source>
</evidence>
<evidence type="ECO:0000256" key="8">
    <source>
        <dbReference type="ARBA" id="ARBA00033417"/>
    </source>
</evidence>
<comment type="similarity">
    <text evidence="2 9">Belongs to the glycosyl hydrolase 17 family.</text>
</comment>
<evidence type="ECO:0000256" key="1">
    <source>
        <dbReference type="ARBA" id="ARBA00000382"/>
    </source>
</evidence>
<gene>
    <name evidence="12" type="primary">LOC105133056</name>
</gene>
<keyword evidence="5" id="KW-0378">Hydrolase</keyword>
<evidence type="ECO:0000313" key="11">
    <source>
        <dbReference type="Proteomes" id="UP000694918"/>
    </source>
</evidence>
<dbReference type="AlphaFoldDB" id="A0AAJ6XY64"/>
<dbReference type="Proteomes" id="UP000694918">
    <property type="component" value="Unplaced"/>
</dbReference>
<evidence type="ECO:0000256" key="3">
    <source>
        <dbReference type="ARBA" id="ARBA00012780"/>
    </source>
</evidence>
<dbReference type="PANTHER" id="PTHR32227">
    <property type="entry name" value="GLUCAN ENDO-1,3-BETA-GLUCOSIDASE BG1-RELATED-RELATED"/>
    <property type="match status" value="1"/>
</dbReference>
<evidence type="ECO:0000313" key="12">
    <source>
        <dbReference type="RefSeq" id="XP_011035169.1"/>
    </source>
</evidence>
<dbReference type="GeneID" id="105133056"/>
<name>A0AAJ6XY64_POPEU</name>
<evidence type="ECO:0000256" key="2">
    <source>
        <dbReference type="ARBA" id="ARBA00008773"/>
    </source>
</evidence>
<proteinExistence type="inferred from homology"/>
<evidence type="ECO:0000256" key="5">
    <source>
        <dbReference type="ARBA" id="ARBA00022801"/>
    </source>
</evidence>
<evidence type="ECO:0000256" key="6">
    <source>
        <dbReference type="ARBA" id="ARBA00023295"/>
    </source>
</evidence>
<feature type="chain" id="PRO_5042578722" description="glucan endo-1,3-beta-D-glucosidase" evidence="10">
    <location>
        <begin position="22"/>
        <end position="384"/>
    </location>
</feature>
<dbReference type="GO" id="GO:0042973">
    <property type="term" value="F:glucan endo-1,3-beta-D-glucosidase activity"/>
    <property type="evidence" value="ECO:0007669"/>
    <property type="project" value="UniProtKB-EC"/>
</dbReference>
<evidence type="ECO:0000256" key="10">
    <source>
        <dbReference type="SAM" id="SignalP"/>
    </source>
</evidence>
<dbReference type="GO" id="GO:0005975">
    <property type="term" value="P:carbohydrate metabolic process"/>
    <property type="evidence" value="ECO:0007669"/>
    <property type="project" value="InterPro"/>
</dbReference>
<dbReference type="InterPro" id="IPR017853">
    <property type="entry name" value="GH"/>
</dbReference>
<protein>
    <recommendedName>
        <fullName evidence="3">glucan endo-1,3-beta-D-glucosidase</fullName>
        <ecNumber evidence="3">3.2.1.39</ecNumber>
    </recommendedName>
    <alternativeName>
        <fullName evidence="7">(1-&gt;3)-beta-glucan endohydrolase</fullName>
    </alternativeName>
    <alternativeName>
        <fullName evidence="8">Beta-1,3-endoglucanase</fullName>
    </alternativeName>
</protein>
<accession>A0AAJ6XY64</accession>
<dbReference type="FunFam" id="3.20.20.80:FF:000005">
    <property type="entry name" value="Glucan endo-1,3-beta-glucosidase 14"/>
    <property type="match status" value="1"/>
</dbReference>
<dbReference type="RefSeq" id="XP_011035169.1">
    <property type="nucleotide sequence ID" value="XM_011036867.1"/>
</dbReference>
<reference evidence="12" key="1">
    <citation type="submission" date="2025-08" db="UniProtKB">
        <authorList>
            <consortium name="RefSeq"/>
        </authorList>
    </citation>
    <scope>IDENTIFICATION</scope>
</reference>